<sequence>MEERKDDAGIRKACQRPGLRANLNEHSLVLELQHASRDLVVQDWLRISRQKKLEMQPGGRRRHLEMTALTRISMSESGQCMRENDRKRASVKGRKLLLMHKDRRAGKVTCESKTRHSAGLKWVPRKEASCVQSAVRNDKVLKSEPEEWLYGSVMSKNDGAARARRSHSRTRRFKLGRRPAQKFTFKSAPNLGMPLQYSSISDICDPIASSRPFHWAELDRQEGSEQRSRL</sequence>
<proteinExistence type="predicted"/>
<dbReference type="AlphaFoldDB" id="A0AAD6SPS8"/>
<dbReference type="EMBL" id="JARJCM010000078">
    <property type="protein sequence ID" value="KAJ7031819.1"/>
    <property type="molecule type" value="Genomic_DNA"/>
</dbReference>
<name>A0AAD6SPS8_9AGAR</name>
<reference evidence="1" key="1">
    <citation type="submission" date="2023-03" db="EMBL/GenBank/DDBJ databases">
        <title>Massive genome expansion in bonnet fungi (Mycena s.s.) driven by repeated elements and novel gene families across ecological guilds.</title>
        <authorList>
            <consortium name="Lawrence Berkeley National Laboratory"/>
            <person name="Harder C.B."/>
            <person name="Miyauchi S."/>
            <person name="Viragh M."/>
            <person name="Kuo A."/>
            <person name="Thoen E."/>
            <person name="Andreopoulos B."/>
            <person name="Lu D."/>
            <person name="Skrede I."/>
            <person name="Drula E."/>
            <person name="Henrissat B."/>
            <person name="Morin E."/>
            <person name="Kohler A."/>
            <person name="Barry K."/>
            <person name="LaButti K."/>
            <person name="Morin E."/>
            <person name="Salamov A."/>
            <person name="Lipzen A."/>
            <person name="Mereny Z."/>
            <person name="Hegedus B."/>
            <person name="Baldrian P."/>
            <person name="Stursova M."/>
            <person name="Weitz H."/>
            <person name="Taylor A."/>
            <person name="Grigoriev I.V."/>
            <person name="Nagy L.G."/>
            <person name="Martin F."/>
            <person name="Kauserud H."/>
        </authorList>
    </citation>
    <scope>NUCLEOTIDE SEQUENCE</scope>
    <source>
        <strain evidence="1">CBHHK200</strain>
    </source>
</reference>
<evidence type="ECO:0000313" key="2">
    <source>
        <dbReference type="Proteomes" id="UP001218188"/>
    </source>
</evidence>
<gene>
    <name evidence="1" type="ORF">C8F04DRAFT_1185524</name>
</gene>
<evidence type="ECO:0000313" key="1">
    <source>
        <dbReference type="EMBL" id="KAJ7031819.1"/>
    </source>
</evidence>
<dbReference type="Proteomes" id="UP001218188">
    <property type="component" value="Unassembled WGS sequence"/>
</dbReference>
<protein>
    <submittedName>
        <fullName evidence="1">Uncharacterized protein</fullName>
    </submittedName>
</protein>
<organism evidence="1 2">
    <name type="scientific">Mycena alexandri</name>
    <dbReference type="NCBI Taxonomy" id="1745969"/>
    <lineage>
        <taxon>Eukaryota</taxon>
        <taxon>Fungi</taxon>
        <taxon>Dikarya</taxon>
        <taxon>Basidiomycota</taxon>
        <taxon>Agaricomycotina</taxon>
        <taxon>Agaricomycetes</taxon>
        <taxon>Agaricomycetidae</taxon>
        <taxon>Agaricales</taxon>
        <taxon>Marasmiineae</taxon>
        <taxon>Mycenaceae</taxon>
        <taxon>Mycena</taxon>
    </lineage>
</organism>
<accession>A0AAD6SPS8</accession>
<keyword evidence="2" id="KW-1185">Reference proteome</keyword>
<comment type="caution">
    <text evidence="1">The sequence shown here is derived from an EMBL/GenBank/DDBJ whole genome shotgun (WGS) entry which is preliminary data.</text>
</comment>